<dbReference type="SUPFAM" id="SSF46689">
    <property type="entry name" value="Homeodomain-like"/>
    <property type="match status" value="1"/>
</dbReference>
<dbReference type="CDD" id="cd00167">
    <property type="entry name" value="SANT"/>
    <property type="match status" value="1"/>
</dbReference>
<reference evidence="5" key="3">
    <citation type="submission" date="2015-04" db="UniProtKB">
        <authorList>
            <consortium name="EnsemblPlants"/>
        </authorList>
    </citation>
    <scope>IDENTIFICATION</scope>
</reference>
<dbReference type="EnsemblPlants" id="LPERR01G06630.1">
    <property type="protein sequence ID" value="LPERR01G06630.1"/>
    <property type="gene ID" value="LPERR01G06630"/>
</dbReference>
<protein>
    <recommendedName>
        <fullName evidence="7">Myb-like domain-containing protein</fullName>
    </recommendedName>
</protein>
<reference evidence="6" key="2">
    <citation type="submission" date="2013-12" db="EMBL/GenBank/DDBJ databases">
        <authorList>
            <person name="Yu Y."/>
            <person name="Lee S."/>
            <person name="de Baynast K."/>
            <person name="Wissotski M."/>
            <person name="Liu L."/>
            <person name="Talag J."/>
            <person name="Goicoechea J."/>
            <person name="Angelova A."/>
            <person name="Jetty R."/>
            <person name="Kudrna D."/>
            <person name="Golser W."/>
            <person name="Rivera L."/>
            <person name="Zhang J."/>
            <person name="Wing R."/>
        </authorList>
    </citation>
    <scope>NUCLEOTIDE SEQUENCE</scope>
</reference>
<dbReference type="GO" id="GO:0000978">
    <property type="term" value="F:RNA polymerase II cis-regulatory region sequence-specific DNA binding"/>
    <property type="evidence" value="ECO:0007669"/>
    <property type="project" value="TreeGrafter"/>
</dbReference>
<evidence type="ECO:0000313" key="5">
    <source>
        <dbReference type="EnsemblPlants" id="LPERR01G06630.1"/>
    </source>
</evidence>
<proteinExistence type="predicted"/>
<dbReference type="eggNOG" id="KOG0048">
    <property type="taxonomic scope" value="Eukaryota"/>
</dbReference>
<dbReference type="GO" id="GO:0005634">
    <property type="term" value="C:nucleus"/>
    <property type="evidence" value="ECO:0007669"/>
    <property type="project" value="TreeGrafter"/>
</dbReference>
<dbReference type="AlphaFoldDB" id="A0A0D9UY63"/>
<evidence type="ECO:0000259" key="3">
    <source>
        <dbReference type="PROSITE" id="PS50090"/>
    </source>
</evidence>
<reference evidence="5 6" key="1">
    <citation type="submission" date="2012-08" db="EMBL/GenBank/DDBJ databases">
        <title>Oryza genome evolution.</title>
        <authorList>
            <person name="Wing R.A."/>
        </authorList>
    </citation>
    <scope>NUCLEOTIDE SEQUENCE</scope>
</reference>
<dbReference type="PROSITE" id="PS51294">
    <property type="entry name" value="HTH_MYB"/>
    <property type="match status" value="1"/>
</dbReference>
<accession>A0A0D9UY63</accession>
<dbReference type="GO" id="GO:0000981">
    <property type="term" value="F:DNA-binding transcription factor activity, RNA polymerase II-specific"/>
    <property type="evidence" value="ECO:0007669"/>
    <property type="project" value="TreeGrafter"/>
</dbReference>
<feature type="region of interest" description="Disordered" evidence="2">
    <location>
        <begin position="1"/>
        <end position="24"/>
    </location>
</feature>
<dbReference type="HOGENOM" id="CLU_085540_1_0_1"/>
<dbReference type="PANTHER" id="PTHR45614:SF73">
    <property type="entry name" value="OS06G0258200 PROTEIN"/>
    <property type="match status" value="1"/>
</dbReference>
<evidence type="ECO:0008006" key="7">
    <source>
        <dbReference type="Google" id="ProtNLM"/>
    </source>
</evidence>
<evidence type="ECO:0000313" key="6">
    <source>
        <dbReference type="Proteomes" id="UP000032180"/>
    </source>
</evidence>
<dbReference type="SMART" id="SM00717">
    <property type="entry name" value="SANT"/>
    <property type="match status" value="1"/>
</dbReference>
<feature type="domain" description="Myb-like" evidence="3">
    <location>
        <begin position="36"/>
        <end position="86"/>
    </location>
</feature>
<evidence type="ECO:0000259" key="4">
    <source>
        <dbReference type="PROSITE" id="PS51294"/>
    </source>
</evidence>
<dbReference type="InterPro" id="IPR001005">
    <property type="entry name" value="SANT/Myb"/>
</dbReference>
<dbReference type="InterPro" id="IPR050560">
    <property type="entry name" value="MYB_TF"/>
</dbReference>
<keyword evidence="1" id="KW-0238">DNA-binding</keyword>
<dbReference type="InterPro" id="IPR017930">
    <property type="entry name" value="Myb_dom"/>
</dbReference>
<evidence type="ECO:0000256" key="1">
    <source>
        <dbReference type="ARBA" id="ARBA00023125"/>
    </source>
</evidence>
<dbReference type="Proteomes" id="UP000032180">
    <property type="component" value="Chromosome 1"/>
</dbReference>
<dbReference type="STRING" id="77586.A0A0D9UY63"/>
<dbReference type="PANTHER" id="PTHR45614">
    <property type="entry name" value="MYB PROTEIN-RELATED"/>
    <property type="match status" value="1"/>
</dbReference>
<evidence type="ECO:0000256" key="2">
    <source>
        <dbReference type="SAM" id="MobiDB-lite"/>
    </source>
</evidence>
<sequence length="208" mass="23018">METDSSDCLSTVEEAAPATPSTSSGRIVVRIRLQPPWTPEEDACLERLAKANGFRHWRRVASEMPMPPWQRRRSARHCRDRWREHLARDVYHRPFTPDDDAELAFLRLRGAGGGDSWKDVSRAAYCRTSRVMRRRWRELRKSDAFLGALYGAQPPADQEAGMDAAMDDAPTHSDVLTSSVASYSAGCGAVASGGNVTAVAPRFACLAV</sequence>
<dbReference type="InterPro" id="IPR009057">
    <property type="entry name" value="Homeodomain-like_sf"/>
</dbReference>
<feature type="domain" description="HTH myb-type" evidence="4">
    <location>
        <begin position="36"/>
        <end position="90"/>
    </location>
</feature>
<dbReference type="Pfam" id="PF00249">
    <property type="entry name" value="Myb_DNA-binding"/>
    <property type="match status" value="1"/>
</dbReference>
<dbReference type="Gramene" id="LPERR01G06630.1">
    <property type="protein sequence ID" value="LPERR01G06630.1"/>
    <property type="gene ID" value="LPERR01G06630"/>
</dbReference>
<dbReference type="Gene3D" id="1.10.10.60">
    <property type="entry name" value="Homeodomain-like"/>
    <property type="match status" value="1"/>
</dbReference>
<keyword evidence="6" id="KW-1185">Reference proteome</keyword>
<dbReference type="PROSITE" id="PS50090">
    <property type="entry name" value="MYB_LIKE"/>
    <property type="match status" value="1"/>
</dbReference>
<organism evidence="5 6">
    <name type="scientific">Leersia perrieri</name>
    <dbReference type="NCBI Taxonomy" id="77586"/>
    <lineage>
        <taxon>Eukaryota</taxon>
        <taxon>Viridiplantae</taxon>
        <taxon>Streptophyta</taxon>
        <taxon>Embryophyta</taxon>
        <taxon>Tracheophyta</taxon>
        <taxon>Spermatophyta</taxon>
        <taxon>Magnoliopsida</taxon>
        <taxon>Liliopsida</taxon>
        <taxon>Poales</taxon>
        <taxon>Poaceae</taxon>
        <taxon>BOP clade</taxon>
        <taxon>Oryzoideae</taxon>
        <taxon>Oryzeae</taxon>
        <taxon>Oryzinae</taxon>
        <taxon>Leersia</taxon>
    </lineage>
</organism>
<name>A0A0D9UY63_9ORYZ</name>